<feature type="chain" id="PRO_5033829426" evidence="1">
    <location>
        <begin position="18"/>
        <end position="60"/>
    </location>
</feature>
<dbReference type="EMBL" id="HAHI01000801">
    <property type="protein sequence ID" value="SNX37828.1"/>
    <property type="molecule type" value="Transcribed_RNA"/>
</dbReference>
<evidence type="ECO:0000313" key="2">
    <source>
        <dbReference type="EMBL" id="SNX33173.1"/>
    </source>
</evidence>
<dbReference type="EMBL" id="HAHI01000927">
    <property type="protein sequence ID" value="SNX38067.1"/>
    <property type="molecule type" value="Transcribed_RNA"/>
</dbReference>
<keyword evidence="1" id="KW-0732">Signal</keyword>
<dbReference type="AlphaFoldDB" id="A0A4Q8K1N3"/>
<dbReference type="EMBL" id="HAHI01000134">
    <property type="protein sequence ID" value="SNX33989.1"/>
    <property type="molecule type" value="Transcribed_RNA"/>
</dbReference>
<accession>A0A4Q8K1N3</accession>
<dbReference type="EMBL" id="HAHI01000670">
    <property type="protein sequence ID" value="SNX37541.1"/>
    <property type="molecule type" value="Transcribed_RNA"/>
</dbReference>
<reference evidence="2" key="1">
    <citation type="submission" date="2017-05" db="EMBL/GenBank/DDBJ databases">
        <authorList>
            <person name="QRISCLOUD D."/>
        </authorList>
    </citation>
    <scope>NUCLEOTIDE SEQUENCE</scope>
</reference>
<dbReference type="EMBL" id="HAHI01000436">
    <property type="protein sequence ID" value="SNX36416.1"/>
    <property type="molecule type" value="Transcribed_RNA"/>
</dbReference>
<protein>
    <submittedName>
        <fullName evidence="2">U56-Sparatoxin-Hju1b_1</fullName>
    </submittedName>
</protein>
<dbReference type="EMBL" id="HAHI01000773">
    <property type="protein sequence ID" value="SNX37773.1"/>
    <property type="molecule type" value="Transcribed_RNA"/>
</dbReference>
<dbReference type="EMBL" id="HAHI01000595">
    <property type="protein sequence ID" value="SNX37227.1"/>
    <property type="molecule type" value="Transcribed_RNA"/>
</dbReference>
<feature type="signal peptide" evidence="1">
    <location>
        <begin position="1"/>
        <end position="17"/>
    </location>
</feature>
<name>A0A4Q8K1N3_9ARAC</name>
<dbReference type="EMBL" id="HAHI01000052">
    <property type="protein sequence ID" value="SNX33173.1"/>
    <property type="molecule type" value="Transcribed_RNA"/>
</dbReference>
<proteinExistence type="predicted"/>
<evidence type="ECO:0000256" key="1">
    <source>
        <dbReference type="SAM" id="SignalP"/>
    </source>
</evidence>
<sequence>MKLAIFFFCLFLATVYSASIAEEDEFRMEPSNSLETERILALIPKTLDDVTKTIKGLIPL</sequence>
<reference evidence="2" key="2">
    <citation type="submission" date="2019-05" db="EMBL/GenBank/DDBJ databases">
        <title>Unravelling the molecular evolution of spider venoms.</title>
        <authorList>
            <person name="Pineda S."/>
        </authorList>
    </citation>
    <scope>NUCLEOTIDE SEQUENCE</scope>
</reference>
<organism evidence="2">
    <name type="scientific">Heteropoda jugulans</name>
    <dbReference type="NCBI Taxonomy" id="1358901"/>
    <lineage>
        <taxon>Eukaryota</taxon>
        <taxon>Metazoa</taxon>
        <taxon>Ecdysozoa</taxon>
        <taxon>Arthropoda</taxon>
        <taxon>Chelicerata</taxon>
        <taxon>Arachnida</taxon>
        <taxon>Araneae</taxon>
        <taxon>Araneomorphae</taxon>
        <taxon>Entelegynae</taxon>
        <taxon>Dionycha</taxon>
        <taxon>Sparassidae</taxon>
        <taxon>Heteropoda</taxon>
    </lineage>
</organism>